<reference evidence="2 3" key="1">
    <citation type="submission" date="2024-09" db="EMBL/GenBank/DDBJ databases">
        <title>Draft genome sequence of Candidatus Magnetaquicoccaceae bacterium FCR-1.</title>
        <authorList>
            <person name="Shimoshige H."/>
            <person name="Shimamura S."/>
            <person name="Taoka A."/>
            <person name="Kobayashi H."/>
            <person name="Maekawa T."/>
        </authorList>
    </citation>
    <scope>NUCLEOTIDE SEQUENCE [LARGE SCALE GENOMIC DNA]</scope>
    <source>
        <strain evidence="2 3">FCR-1</strain>
    </source>
</reference>
<organism evidence="2 3">
    <name type="scientific">Candidatus Magnetaquiglobus chichijimensis</name>
    <dbReference type="NCBI Taxonomy" id="3141448"/>
    <lineage>
        <taxon>Bacteria</taxon>
        <taxon>Pseudomonadati</taxon>
        <taxon>Pseudomonadota</taxon>
        <taxon>Magnetococcia</taxon>
        <taxon>Magnetococcales</taxon>
        <taxon>Candidatus Magnetaquicoccaceae</taxon>
        <taxon>Candidatus Magnetaquiglobus</taxon>
    </lineage>
</organism>
<feature type="domain" description="PilZ" evidence="1">
    <location>
        <begin position="7"/>
        <end position="91"/>
    </location>
</feature>
<protein>
    <recommendedName>
        <fullName evidence="1">PilZ domain-containing protein</fullName>
    </recommendedName>
</protein>
<gene>
    <name evidence="2" type="ORF">SIID45300_00393</name>
</gene>
<accession>A0ABQ0C5E0</accession>
<evidence type="ECO:0000313" key="3">
    <source>
        <dbReference type="Proteomes" id="UP001628193"/>
    </source>
</evidence>
<proteinExistence type="predicted"/>
<evidence type="ECO:0000313" key="2">
    <source>
        <dbReference type="EMBL" id="GAB0056093.1"/>
    </source>
</evidence>
<dbReference type="EMBL" id="BAAFGK010000001">
    <property type="protein sequence ID" value="GAB0056093.1"/>
    <property type="molecule type" value="Genomic_DNA"/>
</dbReference>
<dbReference type="Pfam" id="PF07238">
    <property type="entry name" value="PilZ"/>
    <property type="match status" value="1"/>
</dbReference>
<dbReference type="RefSeq" id="WP_420903804.1">
    <property type="nucleotide sequence ID" value="NZ_BAAFGK010000001.1"/>
</dbReference>
<dbReference type="SUPFAM" id="SSF141371">
    <property type="entry name" value="PilZ domain-like"/>
    <property type="match status" value="1"/>
</dbReference>
<dbReference type="InterPro" id="IPR009875">
    <property type="entry name" value="PilZ_domain"/>
</dbReference>
<name>A0ABQ0C5E0_9PROT</name>
<keyword evidence="3" id="KW-1185">Reference proteome</keyword>
<dbReference type="Proteomes" id="UP001628193">
    <property type="component" value="Unassembled WGS sequence"/>
</dbReference>
<evidence type="ECO:0000259" key="1">
    <source>
        <dbReference type="Pfam" id="PF07238"/>
    </source>
</evidence>
<sequence length="105" mass="11642">MAAMTDQRRRHERFSFHNNVTLTLNDGRRIEGTAENMGFGGAAVHIDETLPEVPVGSEGLIRVVFFGRPTDYPCQVVSVTRGKLGIKILRADYQGAPEDLLSIKE</sequence>
<dbReference type="Gene3D" id="2.40.10.220">
    <property type="entry name" value="predicted glycosyltransferase like domains"/>
    <property type="match status" value="1"/>
</dbReference>
<comment type="caution">
    <text evidence="2">The sequence shown here is derived from an EMBL/GenBank/DDBJ whole genome shotgun (WGS) entry which is preliminary data.</text>
</comment>